<dbReference type="GO" id="GO:0005829">
    <property type="term" value="C:cytosol"/>
    <property type="evidence" value="ECO:0007669"/>
    <property type="project" value="TreeGrafter"/>
</dbReference>
<keyword evidence="5" id="KW-1185">Reference proteome</keyword>
<dbReference type="EMBL" id="OV651818">
    <property type="protein sequence ID" value="CAH1112536.1"/>
    <property type="molecule type" value="Genomic_DNA"/>
</dbReference>
<dbReference type="PROSITE" id="PS50077">
    <property type="entry name" value="HEAT_REPEAT"/>
    <property type="match status" value="2"/>
</dbReference>
<dbReference type="InterPro" id="IPR051023">
    <property type="entry name" value="PP2A_Regulatory_Subunit_A"/>
</dbReference>
<dbReference type="PANTHER" id="PTHR10648">
    <property type="entry name" value="SERINE/THREONINE-PROTEIN PHOSPHATASE PP2A 65 KDA REGULATORY SUBUNIT"/>
    <property type="match status" value="1"/>
</dbReference>
<keyword evidence="1" id="KW-0677">Repeat</keyword>
<evidence type="ECO:0000313" key="5">
    <source>
        <dbReference type="Proteomes" id="UP001153636"/>
    </source>
</evidence>
<dbReference type="InterPro" id="IPR011989">
    <property type="entry name" value="ARM-like"/>
</dbReference>
<evidence type="ECO:0000313" key="4">
    <source>
        <dbReference type="EMBL" id="CAH1112536.1"/>
    </source>
</evidence>
<organism evidence="4 5">
    <name type="scientific">Psylliodes chrysocephalus</name>
    <dbReference type="NCBI Taxonomy" id="3402493"/>
    <lineage>
        <taxon>Eukaryota</taxon>
        <taxon>Metazoa</taxon>
        <taxon>Ecdysozoa</taxon>
        <taxon>Arthropoda</taxon>
        <taxon>Hexapoda</taxon>
        <taxon>Insecta</taxon>
        <taxon>Pterygota</taxon>
        <taxon>Neoptera</taxon>
        <taxon>Endopterygota</taxon>
        <taxon>Coleoptera</taxon>
        <taxon>Polyphaga</taxon>
        <taxon>Cucujiformia</taxon>
        <taxon>Chrysomeloidea</taxon>
        <taxon>Chrysomelidae</taxon>
        <taxon>Galerucinae</taxon>
        <taxon>Alticini</taxon>
        <taxon>Psylliodes</taxon>
    </lineage>
</organism>
<feature type="region of interest" description="Disordered" evidence="3">
    <location>
        <begin position="797"/>
        <end position="825"/>
    </location>
</feature>
<dbReference type="GO" id="GO:0019888">
    <property type="term" value="F:protein phosphatase regulator activity"/>
    <property type="evidence" value="ECO:0007669"/>
    <property type="project" value="TreeGrafter"/>
</dbReference>
<dbReference type="Proteomes" id="UP001153636">
    <property type="component" value="Chromosome 6"/>
</dbReference>
<feature type="repeat" description="HEAT" evidence="2">
    <location>
        <begin position="336"/>
        <end position="374"/>
    </location>
</feature>
<evidence type="ECO:0000256" key="1">
    <source>
        <dbReference type="ARBA" id="ARBA00022737"/>
    </source>
</evidence>
<evidence type="ECO:0000256" key="2">
    <source>
        <dbReference type="PROSITE-ProRule" id="PRU00103"/>
    </source>
</evidence>
<evidence type="ECO:0000256" key="3">
    <source>
        <dbReference type="SAM" id="MobiDB-lite"/>
    </source>
</evidence>
<dbReference type="AlphaFoldDB" id="A0A9P0GK05"/>
<feature type="repeat" description="HEAT" evidence="2">
    <location>
        <begin position="91"/>
        <end position="129"/>
    </location>
</feature>
<dbReference type="OrthoDB" id="340346at2759"/>
<sequence>MADDSVVLEDFETFKENFNQALREDNLEVQLDMTKKLGILAEHIGEKLIRNELLPFIKENMDFHNEILFNLSGQLKEFIPLVGGYEKAQPVLELFKNLCNADETLVREKTVETLKSIAEDLNSELTEQLLVPLLEGLANEDWFTSKCSAVALFPIIYPKVKEERKEELRHNFRLLSQDDSPIVRKTAAICLIDLIPMMDIDSLKNEFISVFDNISNDNTDSVQVHSINIAIALCKRLIEPEIEAFIFKTLENFAASSSWKIRQVLALNIAEIQEVIPFPKFRGRILAMFQTLVKDTEEEVRILIANNFVKYCRSLKASYDQPNVENNFEAVFVQSILPQITLVVIDPSLEVKLALTKNILSLSRVISKELFMEHIMPIVLDVLEEERFVPVKAGILENLNDLPQDIDFAKSLPSIKKVIRTLIVYSQSHWRTRKGLLVTFMHISRFASKEYFSENLKIFYASLLGDPVFAVRRTAPIILPLLAKRYSIAWTARHIIPYFKMFTKDSRYLYRYVPLFGINELINPSIIQQNDIHYLNNLKENTDTSTPKLLFKLKCLLSKLSSKLEEKTFKDILSLNNSIDDFKTDNISLYAGDTVTSLTQYNQDIFDYNTEKPNEWYMTGLISLIYRDFLELILYLFYDKIVNVQIRSIFTLNKIKMFTDKLAKELEQPWTEECLKLLTKEETDTIEQEVEVELKKEIELDEDKIDTDLMENILTASESNSNLTEIADTKLSLPVINIEYVDESPDSKIEIIEVDTSDPKMDVSVAEDSPITKNTDNPEVICKKDSHAIQSIDEIRQVDESNSEKYEVSESKTDIEQVASNNEKPQEVENIIEKAVVTIEKETKNTEVDKSDANNQTIGTDDDVK</sequence>
<feature type="compositionally biased region" description="Basic and acidic residues" evidence="3">
    <location>
        <begin position="797"/>
        <end position="815"/>
    </location>
</feature>
<dbReference type="Gene3D" id="1.25.10.10">
    <property type="entry name" value="Leucine-rich Repeat Variant"/>
    <property type="match status" value="1"/>
</dbReference>
<name>A0A9P0GK05_9CUCU</name>
<feature type="region of interest" description="Disordered" evidence="3">
    <location>
        <begin position="844"/>
        <end position="865"/>
    </location>
</feature>
<dbReference type="InterPro" id="IPR021133">
    <property type="entry name" value="HEAT_type_2"/>
</dbReference>
<dbReference type="SUPFAM" id="SSF48371">
    <property type="entry name" value="ARM repeat"/>
    <property type="match status" value="1"/>
</dbReference>
<dbReference type="GO" id="GO:0000159">
    <property type="term" value="C:protein phosphatase type 2A complex"/>
    <property type="evidence" value="ECO:0007669"/>
    <property type="project" value="TreeGrafter"/>
</dbReference>
<dbReference type="PANTHER" id="PTHR10648:SF4">
    <property type="entry name" value="PROTEIN PHOSPHATASE 2 (FORMERLY 2A), REGULATORY SUBUNIT A, BETA ISOFORM-RELATED"/>
    <property type="match status" value="1"/>
</dbReference>
<dbReference type="GO" id="GO:0005634">
    <property type="term" value="C:nucleus"/>
    <property type="evidence" value="ECO:0007669"/>
    <property type="project" value="TreeGrafter"/>
</dbReference>
<dbReference type="InterPro" id="IPR016024">
    <property type="entry name" value="ARM-type_fold"/>
</dbReference>
<protein>
    <submittedName>
        <fullName evidence="4">Uncharacterized protein</fullName>
    </submittedName>
</protein>
<gene>
    <name evidence="4" type="ORF">PSYICH_LOCUS12037</name>
</gene>
<reference evidence="4" key="1">
    <citation type="submission" date="2022-01" db="EMBL/GenBank/DDBJ databases">
        <authorList>
            <person name="King R."/>
        </authorList>
    </citation>
    <scope>NUCLEOTIDE SEQUENCE</scope>
</reference>
<proteinExistence type="predicted"/>
<accession>A0A9P0GK05</accession>